<dbReference type="AlphaFoldDB" id="A0A2R5GXT5"/>
<dbReference type="EMBL" id="BEYU01000339">
    <property type="protein sequence ID" value="GBG35139.1"/>
    <property type="molecule type" value="Genomic_DNA"/>
</dbReference>
<comment type="caution">
    <text evidence="1">The sequence shown here is derived from an EMBL/GenBank/DDBJ whole genome shotgun (WGS) entry which is preliminary data.</text>
</comment>
<proteinExistence type="predicted"/>
<accession>A0A2R5GXT5</accession>
<gene>
    <name evidence="1" type="ORF">FCC1311_113622</name>
</gene>
<reference evidence="1 2" key="1">
    <citation type="submission" date="2017-12" db="EMBL/GenBank/DDBJ databases">
        <title>Sequencing, de novo assembly and annotation of complete genome of a new Thraustochytrid species, strain FCC1311.</title>
        <authorList>
            <person name="Sedici K."/>
            <person name="Godart F."/>
            <person name="Aiese Cigliano R."/>
            <person name="Sanseverino W."/>
            <person name="Barakat M."/>
            <person name="Ortet P."/>
            <person name="Marechal E."/>
            <person name="Cagnac O."/>
            <person name="Amato A."/>
        </authorList>
    </citation>
    <scope>NUCLEOTIDE SEQUENCE [LARGE SCALE GENOMIC DNA]</scope>
</reference>
<evidence type="ECO:0000313" key="1">
    <source>
        <dbReference type="EMBL" id="GBG35139.1"/>
    </source>
</evidence>
<keyword evidence="2" id="KW-1185">Reference proteome</keyword>
<sequence length="325" mass="33923">MIPKLSAASPVLMTRAPTLVLVAVIAASISLGMPRVEALSMRGLASTTCLTTCPENAVLRPEAAEKECLTQYVDCKCSLPTLGNGYCSGKVTTVQTGAYSAKCVQELTQCSGSESSTSNTPSTAEEQECISTCPGNATRKAAAADKSCLNQQTDCTCSLPTLGNGYCSGSVNSVPTGVNTMRCEQELTPCSGSDSAGEPSSTAGEEECLSLCPANSTLKTTAVNKTCLNQQTDCTCVLPTLGNGFCSGSVSAVPTGTNTMLCEQVKTPCTTTSSQASQTQSHSKQLQTASFKISTRTYRFMTLANPLLRAEEALIHWPTPKSRVL</sequence>
<evidence type="ECO:0000313" key="2">
    <source>
        <dbReference type="Proteomes" id="UP000241890"/>
    </source>
</evidence>
<protein>
    <submittedName>
        <fullName evidence="1">Uncharacterized protein</fullName>
    </submittedName>
</protein>
<name>A0A2R5GXT5_9STRA</name>
<dbReference type="Proteomes" id="UP000241890">
    <property type="component" value="Unassembled WGS sequence"/>
</dbReference>
<organism evidence="1 2">
    <name type="scientific">Hondaea fermentalgiana</name>
    <dbReference type="NCBI Taxonomy" id="2315210"/>
    <lineage>
        <taxon>Eukaryota</taxon>
        <taxon>Sar</taxon>
        <taxon>Stramenopiles</taxon>
        <taxon>Bigyra</taxon>
        <taxon>Labyrinthulomycetes</taxon>
        <taxon>Thraustochytrida</taxon>
        <taxon>Thraustochytriidae</taxon>
        <taxon>Hondaea</taxon>
    </lineage>
</organism>
<dbReference type="InParanoid" id="A0A2R5GXT5"/>